<evidence type="ECO:0000313" key="10">
    <source>
        <dbReference type="Proteomes" id="UP000242146"/>
    </source>
</evidence>
<dbReference type="AlphaFoldDB" id="A0A1X2GTK9"/>
<dbReference type="InterPro" id="IPR000535">
    <property type="entry name" value="MSP_dom"/>
</dbReference>
<accession>A0A1X2GTK9</accession>
<keyword evidence="10" id="KW-1185">Reference proteome</keyword>
<comment type="subcellular location">
    <subcellularLocation>
        <location evidence="1">Membrane</location>
        <topology evidence="1">Single-pass type IV membrane protein</topology>
    </subcellularLocation>
</comment>
<name>A0A1X2GTK9_9FUNG</name>
<dbReference type="InterPro" id="IPR013783">
    <property type="entry name" value="Ig-like_fold"/>
</dbReference>
<reference evidence="9 10" key="1">
    <citation type="submission" date="2016-07" db="EMBL/GenBank/DDBJ databases">
        <title>Pervasive Adenine N6-methylation of Active Genes in Fungi.</title>
        <authorList>
            <consortium name="DOE Joint Genome Institute"/>
            <person name="Mondo S.J."/>
            <person name="Dannebaum R.O."/>
            <person name="Kuo R.C."/>
            <person name="Labutti K."/>
            <person name="Haridas S."/>
            <person name="Kuo A."/>
            <person name="Salamov A."/>
            <person name="Ahrendt S.R."/>
            <person name="Lipzen A."/>
            <person name="Sullivan W."/>
            <person name="Andreopoulos W.B."/>
            <person name="Clum A."/>
            <person name="Lindquist E."/>
            <person name="Daum C."/>
            <person name="Ramamoorthy G.K."/>
            <person name="Gryganskyi A."/>
            <person name="Culley D."/>
            <person name="Magnuson J.K."/>
            <person name="James T.Y."/>
            <person name="O'Malley M.A."/>
            <person name="Stajich J.E."/>
            <person name="Spatafora J.W."/>
            <person name="Visel A."/>
            <person name="Grigoriev I.V."/>
        </authorList>
    </citation>
    <scope>NUCLEOTIDE SEQUENCE [LARGE SCALE GENOMIC DNA]</scope>
    <source>
        <strain evidence="9 10">NRRL 3301</strain>
    </source>
</reference>
<organism evidence="9 10">
    <name type="scientific">Hesseltinella vesiculosa</name>
    <dbReference type="NCBI Taxonomy" id="101127"/>
    <lineage>
        <taxon>Eukaryota</taxon>
        <taxon>Fungi</taxon>
        <taxon>Fungi incertae sedis</taxon>
        <taxon>Mucoromycota</taxon>
        <taxon>Mucoromycotina</taxon>
        <taxon>Mucoromycetes</taxon>
        <taxon>Mucorales</taxon>
        <taxon>Cunninghamellaceae</taxon>
        <taxon>Hesseltinella</taxon>
    </lineage>
</organism>
<keyword evidence="6" id="KW-0175">Coiled coil</keyword>
<keyword evidence="3 7" id="KW-0812">Transmembrane</keyword>
<keyword evidence="4 7" id="KW-1133">Transmembrane helix</keyword>
<dbReference type="GO" id="GO:0033149">
    <property type="term" value="F:FFAT motif binding"/>
    <property type="evidence" value="ECO:0007669"/>
    <property type="project" value="TreeGrafter"/>
</dbReference>
<dbReference type="GO" id="GO:0090158">
    <property type="term" value="P:endoplasmic reticulum membrane organization"/>
    <property type="evidence" value="ECO:0007669"/>
    <property type="project" value="TreeGrafter"/>
</dbReference>
<dbReference type="PROSITE" id="PS50202">
    <property type="entry name" value="MSP"/>
    <property type="match status" value="1"/>
</dbReference>
<sequence length="237" mass="26061">MTITITPPETLSFQRPLTKVSEETLLIENSSSQEVAFKVKTTAPKVYCVRPNAGTIPAGDKITILVMMQAHPEEPPVAQKCKDKFLIQTVPLNDVLKSVPTNEFWSHVDAHYKDDIVQKKLRCTYVDANAADSTPLTNGAKSAQAEPDVQSKTLNTTVDNTIDLDAPELDEQQSMDEVTRLNLELDAYKNEVEALRARAPEAPKSKSLTKNGVPLPAVILIVVLSFLISFFINRGSA</sequence>
<proteinExistence type="inferred from homology"/>
<feature type="domain" description="MSP" evidence="8">
    <location>
        <begin position="2"/>
        <end position="126"/>
    </location>
</feature>
<dbReference type="STRING" id="101127.A0A1X2GTK9"/>
<dbReference type="Pfam" id="PF00635">
    <property type="entry name" value="Motile_Sperm"/>
    <property type="match status" value="1"/>
</dbReference>
<comment type="similarity">
    <text evidence="2">Belongs to the VAMP-associated protein (VAP) (TC 9.B.17) family.</text>
</comment>
<dbReference type="Proteomes" id="UP000242146">
    <property type="component" value="Unassembled WGS sequence"/>
</dbReference>
<evidence type="ECO:0000256" key="4">
    <source>
        <dbReference type="ARBA" id="ARBA00022989"/>
    </source>
</evidence>
<dbReference type="PANTHER" id="PTHR10809">
    <property type="entry name" value="VESICLE-ASSOCIATED MEMBRANE PROTEIN-ASSOCIATED PROTEIN"/>
    <property type="match status" value="1"/>
</dbReference>
<gene>
    <name evidence="9" type="ORF">DM01DRAFT_1331956</name>
</gene>
<evidence type="ECO:0000256" key="7">
    <source>
        <dbReference type="SAM" id="Phobius"/>
    </source>
</evidence>
<dbReference type="PANTHER" id="PTHR10809:SF6">
    <property type="entry name" value="AT11025P-RELATED"/>
    <property type="match status" value="1"/>
</dbReference>
<feature type="transmembrane region" description="Helical" evidence="7">
    <location>
        <begin position="213"/>
        <end position="232"/>
    </location>
</feature>
<keyword evidence="5 7" id="KW-0472">Membrane</keyword>
<dbReference type="GO" id="GO:0061817">
    <property type="term" value="P:endoplasmic reticulum-plasma membrane tethering"/>
    <property type="evidence" value="ECO:0007669"/>
    <property type="project" value="TreeGrafter"/>
</dbReference>
<evidence type="ECO:0000256" key="6">
    <source>
        <dbReference type="SAM" id="Coils"/>
    </source>
</evidence>
<comment type="caution">
    <text evidence="9">The sequence shown here is derived from an EMBL/GenBank/DDBJ whole genome shotgun (WGS) entry which is preliminary data.</text>
</comment>
<protein>
    <submittedName>
        <fullName evidence="9">VAMP-associated protein</fullName>
    </submittedName>
</protein>
<evidence type="ECO:0000256" key="5">
    <source>
        <dbReference type="ARBA" id="ARBA00023136"/>
    </source>
</evidence>
<evidence type="ECO:0000256" key="2">
    <source>
        <dbReference type="ARBA" id="ARBA00008932"/>
    </source>
</evidence>
<dbReference type="GO" id="GO:0005789">
    <property type="term" value="C:endoplasmic reticulum membrane"/>
    <property type="evidence" value="ECO:0007669"/>
    <property type="project" value="InterPro"/>
</dbReference>
<dbReference type="PIRSF" id="PIRSF019693">
    <property type="entry name" value="VAMP-associated"/>
    <property type="match status" value="1"/>
</dbReference>
<evidence type="ECO:0000256" key="1">
    <source>
        <dbReference type="ARBA" id="ARBA00004211"/>
    </source>
</evidence>
<evidence type="ECO:0000259" key="8">
    <source>
        <dbReference type="PROSITE" id="PS50202"/>
    </source>
</evidence>
<dbReference type="InterPro" id="IPR008962">
    <property type="entry name" value="PapD-like_sf"/>
</dbReference>
<dbReference type="Gene3D" id="2.60.40.10">
    <property type="entry name" value="Immunoglobulins"/>
    <property type="match status" value="1"/>
</dbReference>
<dbReference type="OrthoDB" id="264603at2759"/>
<dbReference type="EMBL" id="MCGT01000003">
    <property type="protein sequence ID" value="ORX61345.1"/>
    <property type="molecule type" value="Genomic_DNA"/>
</dbReference>
<dbReference type="GO" id="GO:0005886">
    <property type="term" value="C:plasma membrane"/>
    <property type="evidence" value="ECO:0007669"/>
    <property type="project" value="TreeGrafter"/>
</dbReference>
<evidence type="ECO:0000256" key="3">
    <source>
        <dbReference type="ARBA" id="ARBA00022692"/>
    </source>
</evidence>
<dbReference type="SUPFAM" id="SSF49354">
    <property type="entry name" value="PapD-like"/>
    <property type="match status" value="1"/>
</dbReference>
<dbReference type="InterPro" id="IPR016763">
    <property type="entry name" value="VAP"/>
</dbReference>
<feature type="coiled-coil region" evidence="6">
    <location>
        <begin position="171"/>
        <end position="198"/>
    </location>
</feature>
<evidence type="ECO:0000313" key="9">
    <source>
        <dbReference type="EMBL" id="ORX61345.1"/>
    </source>
</evidence>